<evidence type="ECO:0000313" key="5">
    <source>
        <dbReference type="RefSeq" id="XP_013396786.1"/>
    </source>
</evidence>
<reference evidence="5" key="1">
    <citation type="submission" date="2025-08" db="UniProtKB">
        <authorList>
            <consortium name="RefSeq"/>
        </authorList>
    </citation>
    <scope>IDENTIFICATION</scope>
    <source>
        <tissue evidence="5">Gonads</tissue>
    </source>
</reference>
<dbReference type="KEGG" id="lak:106163671"/>
<accession>A0A1S3IFZ4</accession>
<dbReference type="OrthoDB" id="6345137at2759"/>
<dbReference type="GO" id="GO:0016746">
    <property type="term" value="F:acyltransferase activity"/>
    <property type="evidence" value="ECO:0007669"/>
    <property type="project" value="UniProtKB-KW"/>
</dbReference>
<evidence type="ECO:0000256" key="2">
    <source>
        <dbReference type="ARBA" id="ARBA00023315"/>
    </source>
</evidence>
<sequence>MANNIIRPLGHDETNCALMHEAKVSTMAFTTWITSKRLITDDVWVQCLGQLQRDIPHLRLAIVWQEGKRHFKYMDVPRVDYEAVEGTAEDDWEKVHEDMMPVMFDTANGPLWRVRVVRMPKQNADSTMEGYVVNDNDLFNSVVVFGIHHSIMDGTSKLLMLRRLIDILNAAMLGVPCEDGDVVMLHPALEDLLPKDEMTFSWRDYLHVIKAKLTQWFPSKSLYMKRFPPPVAIDDTYTKTVAVEFSISETDRILAKCKEHWTTVHGAFFAAASMAIANMINDGKPPSVLNIGSIHAVNMRRFLPPELNAAFGILNWVPAVTIMTPTTVTYSAFWKLAKDATQVVHSALRNGDVTQSYKIDKYIGDDRVKRILANPDCTMEFMTSNIGDCDKLCPPGRHDDEVHATRIVSSTASRRYPAPFVHYLHKFRGRFCYNLDYCTNRVSDTNAHKYAELTVHLMKMAAGDEWT</sequence>
<protein>
    <submittedName>
        <fullName evidence="5">Uncharacterized protein LOC106163671 isoform X1</fullName>
    </submittedName>
</protein>
<keyword evidence="2" id="KW-0012">Acyltransferase</keyword>
<dbReference type="SUPFAM" id="SSF52777">
    <property type="entry name" value="CoA-dependent acyltransferases"/>
    <property type="match status" value="2"/>
</dbReference>
<proteinExistence type="predicted"/>
<dbReference type="InterPro" id="IPR023213">
    <property type="entry name" value="CAT-like_dom_sf"/>
</dbReference>
<gene>
    <name evidence="5" type="primary">LOC106163671</name>
</gene>
<dbReference type="GeneID" id="106163671"/>
<evidence type="ECO:0000313" key="4">
    <source>
        <dbReference type="Proteomes" id="UP000085678"/>
    </source>
</evidence>
<dbReference type="InterPro" id="IPR052058">
    <property type="entry name" value="Alcohol_O-acetyltransferase"/>
</dbReference>
<dbReference type="Pfam" id="PF16911">
    <property type="entry name" value="PapA_C"/>
    <property type="match status" value="1"/>
</dbReference>
<dbReference type="Proteomes" id="UP000085678">
    <property type="component" value="Unplaced"/>
</dbReference>
<dbReference type="InParanoid" id="A0A1S3IFZ4"/>
<name>A0A1S3IFZ4_LINAN</name>
<organism evidence="4 5">
    <name type="scientific">Lingula anatina</name>
    <name type="common">Brachiopod</name>
    <name type="synonym">Lingula unguis</name>
    <dbReference type="NCBI Taxonomy" id="7574"/>
    <lineage>
        <taxon>Eukaryota</taxon>
        <taxon>Metazoa</taxon>
        <taxon>Spiralia</taxon>
        <taxon>Lophotrochozoa</taxon>
        <taxon>Brachiopoda</taxon>
        <taxon>Linguliformea</taxon>
        <taxon>Lingulata</taxon>
        <taxon>Lingulida</taxon>
        <taxon>Linguloidea</taxon>
        <taxon>Lingulidae</taxon>
        <taxon>Lingula</taxon>
    </lineage>
</organism>
<dbReference type="PANTHER" id="PTHR28037:SF1">
    <property type="entry name" value="ALCOHOL O-ACETYLTRANSFERASE 1-RELATED"/>
    <property type="match status" value="1"/>
</dbReference>
<keyword evidence="4" id="KW-1185">Reference proteome</keyword>
<keyword evidence="1" id="KW-0808">Transferase</keyword>
<dbReference type="RefSeq" id="XP_013396786.1">
    <property type="nucleotide sequence ID" value="XM_013541332.1"/>
</dbReference>
<feature type="domain" description="Phthiocerol/phthiodiolone dimycocerosyl transferase C-terminal" evidence="3">
    <location>
        <begin position="240"/>
        <end position="392"/>
    </location>
</feature>
<dbReference type="PANTHER" id="PTHR28037">
    <property type="entry name" value="ALCOHOL O-ACETYLTRANSFERASE 1-RELATED"/>
    <property type="match status" value="1"/>
</dbReference>
<dbReference type="InterPro" id="IPR031641">
    <property type="entry name" value="PapA_C"/>
</dbReference>
<evidence type="ECO:0000259" key="3">
    <source>
        <dbReference type="Pfam" id="PF16911"/>
    </source>
</evidence>
<dbReference type="Gene3D" id="3.30.559.30">
    <property type="entry name" value="Nonribosomal peptide synthetase, condensation domain"/>
    <property type="match status" value="1"/>
</dbReference>
<evidence type="ECO:0000256" key="1">
    <source>
        <dbReference type="ARBA" id="ARBA00022679"/>
    </source>
</evidence>
<dbReference type="AlphaFoldDB" id="A0A1S3IFZ4"/>
<dbReference type="Gene3D" id="3.30.559.10">
    <property type="entry name" value="Chloramphenicol acetyltransferase-like domain"/>
    <property type="match status" value="1"/>
</dbReference>